<evidence type="ECO:0000256" key="2">
    <source>
        <dbReference type="ARBA" id="ARBA00023008"/>
    </source>
</evidence>
<comment type="caution">
    <text evidence="5">The sequence shown here is derived from an EMBL/GenBank/DDBJ whole genome shotgun (WGS) entry which is preliminary data.</text>
</comment>
<evidence type="ECO:0000256" key="4">
    <source>
        <dbReference type="PIRSR" id="PIRSR603782-2"/>
    </source>
</evidence>
<organism evidence="5">
    <name type="scientific">Bradyrhizobium septentrionale</name>
    <dbReference type="NCBI Taxonomy" id="1404411"/>
    <lineage>
        <taxon>Bacteria</taxon>
        <taxon>Pseudomonadati</taxon>
        <taxon>Pseudomonadota</taxon>
        <taxon>Alphaproteobacteria</taxon>
        <taxon>Hyphomicrobiales</taxon>
        <taxon>Nitrobacteraceae</taxon>
        <taxon>Bradyrhizobium</taxon>
    </lineage>
</organism>
<reference evidence="5" key="1">
    <citation type="submission" date="2020-06" db="EMBL/GenBank/DDBJ databases">
        <title>Whole Genome Sequence of Bradyrhizobium sp. Strain 1S1.</title>
        <authorList>
            <person name="Bromfield E.S.P."/>
            <person name="Cloutier S."/>
        </authorList>
    </citation>
    <scope>NUCLEOTIDE SEQUENCE [LARGE SCALE GENOMIC DNA]</scope>
    <source>
        <strain evidence="5">1S1</strain>
    </source>
</reference>
<dbReference type="PANTHER" id="PTHR12151:SF25">
    <property type="entry name" value="LINALOOL DEHYDRATASE_ISOMERASE DOMAIN-CONTAINING PROTEIN"/>
    <property type="match status" value="1"/>
</dbReference>
<evidence type="ECO:0000256" key="3">
    <source>
        <dbReference type="PIRSR" id="PIRSR603782-1"/>
    </source>
</evidence>
<comment type="similarity">
    <text evidence="1">Belongs to the SCO1/2 family.</text>
</comment>
<dbReference type="SUPFAM" id="SSF52833">
    <property type="entry name" value="Thioredoxin-like"/>
    <property type="match status" value="1"/>
</dbReference>
<feature type="binding site" evidence="3">
    <location>
        <position position="50"/>
    </location>
    <ligand>
        <name>Cu cation</name>
        <dbReference type="ChEBI" id="CHEBI:23378"/>
    </ligand>
</feature>
<keyword evidence="4" id="KW-1015">Disulfide bond</keyword>
<dbReference type="Pfam" id="PF02630">
    <property type="entry name" value="SCO1-SenC"/>
    <property type="match status" value="1"/>
</dbReference>
<feature type="binding site" evidence="3">
    <location>
        <position position="54"/>
    </location>
    <ligand>
        <name>Cu cation</name>
        <dbReference type="ChEBI" id="CHEBI:23378"/>
    </ligand>
</feature>
<dbReference type="CDD" id="cd02968">
    <property type="entry name" value="SCO"/>
    <property type="match status" value="1"/>
</dbReference>
<keyword evidence="2 3" id="KW-0186">Copper</keyword>
<accession>A0A973W5S8</accession>
<evidence type="ECO:0000256" key="1">
    <source>
        <dbReference type="ARBA" id="ARBA00010996"/>
    </source>
</evidence>
<dbReference type="EMBL" id="JAAOLE020000001">
    <property type="protein sequence ID" value="NVI47569.1"/>
    <property type="molecule type" value="Genomic_DNA"/>
</dbReference>
<dbReference type="InterPro" id="IPR003782">
    <property type="entry name" value="SCO1/SenC"/>
</dbReference>
<evidence type="ECO:0000313" key="5">
    <source>
        <dbReference type="EMBL" id="NVI47569.1"/>
    </source>
</evidence>
<feature type="binding site" evidence="3">
    <location>
        <position position="140"/>
    </location>
    <ligand>
        <name>Cu cation</name>
        <dbReference type="ChEBI" id="CHEBI:23378"/>
    </ligand>
</feature>
<dbReference type="AlphaFoldDB" id="A0A973W5S8"/>
<feature type="disulfide bond" description="Redox-active" evidence="4">
    <location>
        <begin position="50"/>
        <end position="54"/>
    </location>
</feature>
<dbReference type="Gene3D" id="3.40.30.10">
    <property type="entry name" value="Glutaredoxin"/>
    <property type="match status" value="1"/>
</dbReference>
<dbReference type="FunFam" id="3.40.30.10:FF:000013">
    <property type="entry name" value="Blast:Protein SCO1 homolog, mitochondrial"/>
    <property type="match status" value="1"/>
</dbReference>
<keyword evidence="3" id="KW-0479">Metal-binding</keyword>
<dbReference type="InterPro" id="IPR036249">
    <property type="entry name" value="Thioredoxin-like_sf"/>
</dbReference>
<sequence length="182" mass="20335">MSDCCGGKSHSQQTVQVGGIFDLIDHHGIPVTDRSYRGKFMLLFFGFTHCRAVCPAALSRLSRVIDRLGPLAAKLRPLYVTVDPERDTPAVMRAFLEDKFPHFTGLTGSRDNIEHVTGLYRVFARRAADPDDVAGYQMPHTAFTYLVGPDGKYIAHFTDANDEDELVDRIGRHIRVHPPLAK</sequence>
<gene>
    <name evidence="5" type="ORF">HAP48_032335</name>
</gene>
<proteinExistence type="inferred from homology"/>
<dbReference type="PANTHER" id="PTHR12151">
    <property type="entry name" value="ELECTRON TRANSPORT PROTIN SCO1/SENC FAMILY MEMBER"/>
    <property type="match status" value="1"/>
</dbReference>
<protein>
    <submittedName>
        <fullName evidence="5">SCO family protein</fullName>
    </submittedName>
</protein>
<name>A0A973W5S8_9BRAD</name>
<dbReference type="GO" id="GO:0046872">
    <property type="term" value="F:metal ion binding"/>
    <property type="evidence" value="ECO:0007669"/>
    <property type="project" value="UniProtKB-KW"/>
</dbReference>